<dbReference type="RefSeq" id="WP_091053999.1">
    <property type="nucleotide sequence ID" value="NZ_FNGF01000008.1"/>
</dbReference>
<dbReference type="Proteomes" id="UP000198662">
    <property type="component" value="Unassembled WGS sequence"/>
</dbReference>
<keyword evidence="2" id="KW-1185">Reference proteome</keyword>
<proteinExistence type="predicted"/>
<name>A0A1G9M443_9ACTN</name>
<reference evidence="2" key="1">
    <citation type="submission" date="2016-10" db="EMBL/GenBank/DDBJ databases">
        <authorList>
            <person name="Varghese N."/>
            <person name="Submissions S."/>
        </authorList>
    </citation>
    <scope>NUCLEOTIDE SEQUENCE [LARGE SCALE GENOMIC DNA]</scope>
    <source>
        <strain evidence="2">CGMCC 4.3147</strain>
    </source>
</reference>
<evidence type="ECO:0000313" key="1">
    <source>
        <dbReference type="EMBL" id="SDL69062.1"/>
    </source>
</evidence>
<dbReference type="EMBL" id="FNGF01000008">
    <property type="protein sequence ID" value="SDL69062.1"/>
    <property type="molecule type" value="Genomic_DNA"/>
</dbReference>
<sequence length="110" mass="12186">MRRARLSVADLTALERGRFSDGRRSYTVRASGKDSPDSFQVFRTDNAADIVLIVSGLTSGNLHATWGEEWRGAPESAREWLRAWAFHVFYNGDGVTSTSAATRGERFCDG</sequence>
<protein>
    <submittedName>
        <fullName evidence="1">Uncharacterized protein</fullName>
    </submittedName>
</protein>
<evidence type="ECO:0000313" key="2">
    <source>
        <dbReference type="Proteomes" id="UP000198662"/>
    </source>
</evidence>
<dbReference type="AlphaFoldDB" id="A0A1G9M443"/>
<gene>
    <name evidence="1" type="ORF">SAMN05216298_4823</name>
</gene>
<accession>A0A1G9M443</accession>
<organism evidence="1 2">
    <name type="scientific">Glycomyces sambucus</name>
    <dbReference type="NCBI Taxonomy" id="380244"/>
    <lineage>
        <taxon>Bacteria</taxon>
        <taxon>Bacillati</taxon>
        <taxon>Actinomycetota</taxon>
        <taxon>Actinomycetes</taxon>
        <taxon>Glycomycetales</taxon>
        <taxon>Glycomycetaceae</taxon>
        <taxon>Glycomyces</taxon>
    </lineage>
</organism>
<dbReference type="OrthoDB" id="5189922at2"/>